<dbReference type="AlphaFoldDB" id="A0A8X6KZF3"/>
<proteinExistence type="predicted"/>
<organism evidence="2 3">
    <name type="scientific">Trichonephila clavata</name>
    <name type="common">Joro spider</name>
    <name type="synonym">Nephila clavata</name>
    <dbReference type="NCBI Taxonomy" id="2740835"/>
    <lineage>
        <taxon>Eukaryota</taxon>
        <taxon>Metazoa</taxon>
        <taxon>Ecdysozoa</taxon>
        <taxon>Arthropoda</taxon>
        <taxon>Chelicerata</taxon>
        <taxon>Arachnida</taxon>
        <taxon>Araneae</taxon>
        <taxon>Araneomorphae</taxon>
        <taxon>Entelegynae</taxon>
        <taxon>Araneoidea</taxon>
        <taxon>Nephilidae</taxon>
        <taxon>Trichonephila</taxon>
    </lineage>
</organism>
<dbReference type="Proteomes" id="UP000887116">
    <property type="component" value="Unassembled WGS sequence"/>
</dbReference>
<reference evidence="2" key="1">
    <citation type="submission" date="2020-07" db="EMBL/GenBank/DDBJ databases">
        <title>Multicomponent nature underlies the extraordinary mechanical properties of spider dragline silk.</title>
        <authorList>
            <person name="Kono N."/>
            <person name="Nakamura H."/>
            <person name="Mori M."/>
            <person name="Yoshida Y."/>
            <person name="Ohtoshi R."/>
            <person name="Malay A.D."/>
            <person name="Moran D.A.P."/>
            <person name="Tomita M."/>
            <person name="Numata K."/>
            <person name="Arakawa K."/>
        </authorList>
    </citation>
    <scope>NUCLEOTIDE SEQUENCE</scope>
</reference>
<evidence type="ECO:0008006" key="4">
    <source>
        <dbReference type="Google" id="ProtNLM"/>
    </source>
</evidence>
<dbReference type="EMBL" id="BMAO01003455">
    <property type="protein sequence ID" value="GFQ87963.1"/>
    <property type="molecule type" value="Genomic_DNA"/>
</dbReference>
<accession>A0A8X6KZF3</accession>
<gene>
    <name evidence="2" type="ORF">TNCT_597621</name>
</gene>
<comment type="caution">
    <text evidence="2">The sequence shown here is derived from an EMBL/GenBank/DDBJ whole genome shotgun (WGS) entry which is preliminary data.</text>
</comment>
<feature type="chain" id="PRO_5036495983" description="Secreted protein" evidence="1">
    <location>
        <begin position="17"/>
        <end position="71"/>
    </location>
</feature>
<keyword evidence="1" id="KW-0732">Signal</keyword>
<evidence type="ECO:0000256" key="1">
    <source>
        <dbReference type="SAM" id="SignalP"/>
    </source>
</evidence>
<name>A0A8X6KZF3_TRICU</name>
<feature type="signal peptide" evidence="1">
    <location>
        <begin position="1"/>
        <end position="16"/>
    </location>
</feature>
<evidence type="ECO:0000313" key="3">
    <source>
        <dbReference type="Proteomes" id="UP000887116"/>
    </source>
</evidence>
<sequence>MFFLCCGSFMRWIAVASRITTPANMFCDLSWLGMMTINWSVELAGPQSGYSYQAPVGRIGESNEGCLHHPK</sequence>
<keyword evidence="3" id="KW-1185">Reference proteome</keyword>
<protein>
    <recommendedName>
        <fullName evidence="4">Secreted protein</fullName>
    </recommendedName>
</protein>
<evidence type="ECO:0000313" key="2">
    <source>
        <dbReference type="EMBL" id="GFQ87963.1"/>
    </source>
</evidence>